<evidence type="ECO:0000256" key="2">
    <source>
        <dbReference type="SAM" id="SignalP"/>
    </source>
</evidence>
<reference evidence="3 4" key="1">
    <citation type="submission" date="2013-05" db="EMBL/GenBank/DDBJ databases">
        <title>Draft genome sequence of Rubidibacter lacunae KORDI 51-2.</title>
        <authorList>
            <person name="Choi D.H."/>
            <person name="Noh J.H."/>
            <person name="Kwon K.-K."/>
            <person name="Lee J.-H."/>
            <person name="Ryu J.-Y."/>
        </authorList>
    </citation>
    <scope>NUCLEOTIDE SEQUENCE [LARGE SCALE GENOMIC DNA]</scope>
    <source>
        <strain evidence="3 4">KORDI 51-2</strain>
    </source>
</reference>
<accession>U5DJE0</accession>
<feature type="chain" id="PRO_5004658918" evidence="2">
    <location>
        <begin position="24"/>
        <end position="106"/>
    </location>
</feature>
<keyword evidence="4" id="KW-1185">Reference proteome</keyword>
<evidence type="ECO:0000313" key="4">
    <source>
        <dbReference type="Proteomes" id="UP000016960"/>
    </source>
</evidence>
<organism evidence="3 4">
    <name type="scientific">Rubidibacter lacunae KORDI 51-2</name>
    <dbReference type="NCBI Taxonomy" id="582515"/>
    <lineage>
        <taxon>Bacteria</taxon>
        <taxon>Bacillati</taxon>
        <taxon>Cyanobacteriota</taxon>
        <taxon>Cyanophyceae</taxon>
        <taxon>Oscillatoriophycideae</taxon>
        <taxon>Chroococcales</taxon>
        <taxon>Aphanothecaceae</taxon>
        <taxon>Rubidibacter</taxon>
    </lineage>
</organism>
<dbReference type="EMBL" id="ASSJ01000055">
    <property type="protein sequence ID" value="ERN41042.1"/>
    <property type="molecule type" value="Genomic_DNA"/>
</dbReference>
<sequence length="106" mass="11418">MKKLALGLMTLATVGLTATPALAGGGDSGTVQTTTQESIVTGDGNTTYQRSEQIQQSVRDRSSGDSAVIQDAYQSCDVYGNSSTCVQEQRQIDRRARTSRKRSRSR</sequence>
<gene>
    <name evidence="3" type="ORF">KR51_00022990</name>
</gene>
<comment type="caution">
    <text evidence="3">The sequence shown here is derived from an EMBL/GenBank/DDBJ whole genome shotgun (WGS) entry which is preliminary data.</text>
</comment>
<protein>
    <submittedName>
        <fullName evidence="3">Uncharacterized protein</fullName>
    </submittedName>
</protein>
<dbReference type="RefSeq" id="WP_022607466.1">
    <property type="nucleotide sequence ID" value="NZ_ASSJ01000055.1"/>
</dbReference>
<dbReference type="Proteomes" id="UP000016960">
    <property type="component" value="Unassembled WGS sequence"/>
</dbReference>
<feature type="region of interest" description="Disordered" evidence="1">
    <location>
        <begin position="39"/>
        <end position="66"/>
    </location>
</feature>
<dbReference type="AlphaFoldDB" id="U5DJE0"/>
<keyword evidence="2" id="KW-0732">Signal</keyword>
<dbReference type="InParanoid" id="U5DJE0"/>
<dbReference type="OrthoDB" id="582792at2"/>
<evidence type="ECO:0000256" key="1">
    <source>
        <dbReference type="SAM" id="MobiDB-lite"/>
    </source>
</evidence>
<feature type="compositionally biased region" description="Polar residues" evidence="1">
    <location>
        <begin position="39"/>
        <end position="57"/>
    </location>
</feature>
<name>U5DJE0_9CHRO</name>
<feature type="compositionally biased region" description="Basic residues" evidence="1">
    <location>
        <begin position="97"/>
        <end position="106"/>
    </location>
</feature>
<evidence type="ECO:0000313" key="3">
    <source>
        <dbReference type="EMBL" id="ERN41042.1"/>
    </source>
</evidence>
<feature type="region of interest" description="Disordered" evidence="1">
    <location>
        <begin position="87"/>
        <end position="106"/>
    </location>
</feature>
<feature type="signal peptide" evidence="2">
    <location>
        <begin position="1"/>
        <end position="23"/>
    </location>
</feature>
<proteinExistence type="predicted"/>